<keyword evidence="1" id="KW-0472">Membrane</keyword>
<reference evidence="4 5" key="1">
    <citation type="submission" date="2019-05" db="EMBL/GenBank/DDBJ databases">
        <title>The compact genome of Giardia muris reveals important steps in the evolution of intestinal protozoan parasites.</title>
        <authorList>
            <person name="Xu F."/>
            <person name="Jimenez-Gonzalez A."/>
            <person name="Einarsson E."/>
            <person name="Astvaldsson A."/>
            <person name="Peirasmaki D."/>
            <person name="Eckmann L."/>
            <person name="Andersson J.O."/>
            <person name="Svard S.G."/>
            <person name="Jerlstrom-Hultqvist J."/>
        </authorList>
    </citation>
    <scope>NUCLEOTIDE SEQUENCE [LARGE SCALE GENOMIC DNA]</scope>
    <source>
        <strain evidence="4 5">Roberts-Thomson</strain>
    </source>
</reference>
<dbReference type="PANTHER" id="PTHR23275:SF100">
    <property type="entry name" value="EGF-LIKE DOMAIN-CONTAINING PROTEIN"/>
    <property type="match status" value="1"/>
</dbReference>
<dbReference type="SUPFAM" id="SSF57184">
    <property type="entry name" value="Growth factor receptor domain"/>
    <property type="match status" value="3"/>
</dbReference>
<feature type="transmembrane region" description="Helical" evidence="1">
    <location>
        <begin position="657"/>
        <end position="680"/>
    </location>
</feature>
<feature type="domain" description="EGF-like" evidence="3">
    <location>
        <begin position="576"/>
        <end position="612"/>
    </location>
</feature>
<dbReference type="Gene3D" id="2.10.220.10">
    <property type="entry name" value="Hormone Receptor, Insulin-like Growth Factor Receptor 1, Chain A, domain 2"/>
    <property type="match status" value="1"/>
</dbReference>
<dbReference type="PANTHER" id="PTHR23275">
    <property type="entry name" value="CABRIOLET.-RELATED"/>
    <property type="match status" value="1"/>
</dbReference>
<dbReference type="OrthoDB" id="293167at2759"/>
<dbReference type="Pfam" id="PF03302">
    <property type="entry name" value="VSP"/>
    <property type="match status" value="1"/>
</dbReference>
<feature type="domain" description="EGF-like" evidence="3">
    <location>
        <begin position="341"/>
        <end position="377"/>
    </location>
</feature>
<dbReference type="AlphaFoldDB" id="A0A4Z1SPB6"/>
<feature type="domain" description="EGF-like" evidence="3">
    <location>
        <begin position="184"/>
        <end position="213"/>
    </location>
</feature>
<feature type="chain" id="PRO_5021367160" evidence="2">
    <location>
        <begin position="20"/>
        <end position="685"/>
    </location>
</feature>
<comment type="caution">
    <text evidence="4">The sequence shown here is derived from an EMBL/GenBank/DDBJ whole genome shotgun (WGS) entry which is preliminary data.</text>
</comment>
<dbReference type="InterPro" id="IPR005127">
    <property type="entry name" value="Giardia_VSP"/>
</dbReference>
<dbReference type="InterPro" id="IPR000742">
    <property type="entry name" value="EGF"/>
</dbReference>
<sequence>MLVAVGLLISVAVAVHVEAKSRATPTPGACESSVTNCGTDKCLTFGRTTQVCTACANTHAPINGTCVAVADAAVTTAGCAKSDDATPDAGVCEKCGDAFVLFQGGCYPKDPATSLICATTSTDAGKCGTCKDGLIPNTAASATTDACDLCDSTCKTCSEKESETKCETCYEGYYFDSNTKTCTACPTNCAACTDANTCQTCKAGYLLGTGTCDACASGYLPDANNANCFSCSVENCVQASAANTCSKCGPAFFLSGSGTSATCGTCPTGCDQCDTDTNHQNCDTDKCSEGFFYTANSDTTKNYGTCTKCTVENCKTCSSTACTACKEGFGLVGDTAKTCTACSIKNCGICNDDVTKCTGCKAGFGPVKNGSAITACNQCSTGCESCLNLGLGLVCDVCSNSSQVPVDDECVDVNAKVCTKDPSSGSCASCLNGYMFYNGACLSPYKASSMGICSKDNQFLVGEALVCKECKAGFVPIDGTCTPIGDINKGTTRVAGDNVCMKADGTPVEKTATKCEACKDTNNNYFFFNGGCYPITLSSGTSVGSKLCSAATDGKCTAAATNAPFPLDTNTGTFTLCPAGCGQCTSNNNALTCTNCSIGYYNSASGSPFNCTACPSGCTVCTDATTCTTCWNGSGPDANGKCPDPPSSSSSGLSGGAIAGIVIAVLLVLGGLGGFLGWWFGCRGK</sequence>
<feature type="domain" description="EGF-like" evidence="3">
    <location>
        <begin position="440"/>
        <end position="482"/>
    </location>
</feature>
<organism evidence="4 5">
    <name type="scientific">Giardia muris</name>
    <dbReference type="NCBI Taxonomy" id="5742"/>
    <lineage>
        <taxon>Eukaryota</taxon>
        <taxon>Metamonada</taxon>
        <taxon>Diplomonadida</taxon>
        <taxon>Hexamitidae</taxon>
        <taxon>Giardiinae</taxon>
        <taxon>Giardia</taxon>
    </lineage>
</organism>
<keyword evidence="1" id="KW-0812">Transmembrane</keyword>
<keyword evidence="2" id="KW-0732">Signal</keyword>
<evidence type="ECO:0000256" key="2">
    <source>
        <dbReference type="SAM" id="SignalP"/>
    </source>
</evidence>
<feature type="domain" description="EGF-like" evidence="3">
    <location>
        <begin position="308"/>
        <end position="340"/>
    </location>
</feature>
<dbReference type="InterPro" id="IPR006212">
    <property type="entry name" value="Furin_repeat"/>
</dbReference>
<feature type="signal peptide" evidence="2">
    <location>
        <begin position="1"/>
        <end position="19"/>
    </location>
</feature>
<evidence type="ECO:0000313" key="4">
    <source>
        <dbReference type="EMBL" id="TNJ27674.1"/>
    </source>
</evidence>
<evidence type="ECO:0000256" key="1">
    <source>
        <dbReference type="SAM" id="Phobius"/>
    </source>
</evidence>
<protein>
    <submittedName>
        <fullName evidence="4">VSP protein</fullName>
    </submittedName>
</protein>
<evidence type="ECO:0000313" key="5">
    <source>
        <dbReference type="Proteomes" id="UP000315496"/>
    </source>
</evidence>
<dbReference type="Proteomes" id="UP000315496">
    <property type="component" value="Chromosome 3"/>
</dbReference>
<dbReference type="InterPro" id="IPR052798">
    <property type="entry name" value="Giardia_VSA"/>
</dbReference>
<proteinExistence type="predicted"/>
<name>A0A4Z1SPB6_GIAMU</name>
<feature type="domain" description="EGF-like" evidence="3">
    <location>
        <begin position="149"/>
        <end position="183"/>
    </location>
</feature>
<gene>
    <name evidence="4" type="ORF">GMRT_23270</name>
</gene>
<accession>A0A4Z1SPB6</accession>
<dbReference type="SMART" id="SM00261">
    <property type="entry name" value="FU"/>
    <property type="match status" value="4"/>
</dbReference>
<keyword evidence="1" id="KW-1133">Transmembrane helix</keyword>
<evidence type="ECO:0000259" key="3">
    <source>
        <dbReference type="SMART" id="SM00181"/>
    </source>
</evidence>
<dbReference type="VEuPathDB" id="GiardiaDB:GMRT_23270"/>
<keyword evidence="5" id="KW-1185">Reference proteome</keyword>
<dbReference type="InterPro" id="IPR009030">
    <property type="entry name" value="Growth_fac_rcpt_cys_sf"/>
</dbReference>
<dbReference type="SMART" id="SM00181">
    <property type="entry name" value="EGF"/>
    <property type="match status" value="6"/>
</dbReference>
<dbReference type="EMBL" id="VDLU01000003">
    <property type="protein sequence ID" value="TNJ27674.1"/>
    <property type="molecule type" value="Genomic_DNA"/>
</dbReference>